<evidence type="ECO:0000256" key="3">
    <source>
        <dbReference type="ARBA" id="ARBA00022427"/>
    </source>
</evidence>
<dbReference type="Proteomes" id="UP000085678">
    <property type="component" value="Unplaced"/>
</dbReference>
<dbReference type="FunFam" id="2.30.42.10:FF:000110">
    <property type="entry name" value="multiple PDZ domain protein isoform X2"/>
    <property type="match status" value="1"/>
</dbReference>
<feature type="region of interest" description="Disordered" evidence="9">
    <location>
        <begin position="1464"/>
        <end position="1485"/>
    </location>
</feature>
<dbReference type="CDD" id="cd06672">
    <property type="entry name" value="PDZ8_MUPP1-PDZ7_PATJ-PDZ2_INAD-like"/>
    <property type="match status" value="1"/>
</dbReference>
<dbReference type="CDD" id="cd06674">
    <property type="entry name" value="PDZ11_MUPP1-PDZ9_PATJ-like"/>
    <property type="match status" value="1"/>
</dbReference>
<evidence type="ECO:0000256" key="5">
    <source>
        <dbReference type="ARBA" id="ARBA00022553"/>
    </source>
</evidence>
<feature type="region of interest" description="Disordered" evidence="9">
    <location>
        <begin position="1658"/>
        <end position="1678"/>
    </location>
</feature>
<keyword evidence="4" id="KW-1003">Cell membrane</keyword>
<dbReference type="FunFam" id="2.30.42.10:FF:000038">
    <property type="entry name" value="Multiple PDZ domain protein isoform X1"/>
    <property type="match status" value="1"/>
</dbReference>
<feature type="compositionally biased region" description="Low complexity" evidence="9">
    <location>
        <begin position="1804"/>
        <end position="1815"/>
    </location>
</feature>
<dbReference type="GO" id="GO:0005923">
    <property type="term" value="C:bicellular tight junction"/>
    <property type="evidence" value="ECO:0007669"/>
    <property type="project" value="UniProtKB-SubCell"/>
</dbReference>
<organism evidence="12 13">
    <name type="scientific">Lingula anatina</name>
    <name type="common">Brachiopod</name>
    <name type="synonym">Lingula unguis</name>
    <dbReference type="NCBI Taxonomy" id="7574"/>
    <lineage>
        <taxon>Eukaryota</taxon>
        <taxon>Metazoa</taxon>
        <taxon>Spiralia</taxon>
        <taxon>Lophotrochozoa</taxon>
        <taxon>Brachiopoda</taxon>
        <taxon>Linguliformea</taxon>
        <taxon>Lingulata</taxon>
        <taxon>Lingulida</taxon>
        <taxon>Linguloidea</taxon>
        <taxon>Lingulidae</taxon>
        <taxon>Lingula</taxon>
    </lineage>
</organism>
<dbReference type="Pfam" id="PF09045">
    <property type="entry name" value="L27_2"/>
    <property type="match status" value="1"/>
</dbReference>
<feature type="compositionally biased region" description="Low complexity" evidence="9">
    <location>
        <begin position="1292"/>
        <end position="1316"/>
    </location>
</feature>
<evidence type="ECO:0000256" key="1">
    <source>
        <dbReference type="ARBA" id="ARBA00004221"/>
    </source>
</evidence>
<feature type="compositionally biased region" description="Polar residues" evidence="9">
    <location>
        <begin position="1915"/>
        <end position="1929"/>
    </location>
</feature>
<dbReference type="InterPro" id="IPR036034">
    <property type="entry name" value="PDZ_sf"/>
</dbReference>
<evidence type="ECO:0000256" key="7">
    <source>
        <dbReference type="ARBA" id="ARBA00022949"/>
    </source>
</evidence>
<feature type="region of interest" description="Disordered" evidence="9">
    <location>
        <begin position="1609"/>
        <end position="1630"/>
    </location>
</feature>
<feature type="region of interest" description="Disordered" evidence="9">
    <location>
        <begin position="97"/>
        <end position="116"/>
    </location>
</feature>
<feature type="compositionally biased region" description="Low complexity" evidence="9">
    <location>
        <begin position="2165"/>
        <end position="2183"/>
    </location>
</feature>
<feature type="region of interest" description="Disordered" evidence="9">
    <location>
        <begin position="562"/>
        <end position="593"/>
    </location>
</feature>
<feature type="domain" description="PDZ" evidence="10">
    <location>
        <begin position="432"/>
        <end position="518"/>
    </location>
</feature>
<dbReference type="FunFam" id="2.30.42.10:FF:000125">
    <property type="entry name" value="PATJ, crumbs cell polarity complex component"/>
    <property type="match status" value="1"/>
</dbReference>
<name>A0A1S3KGP4_LINAN</name>
<keyword evidence="8" id="KW-0472">Membrane</keyword>
<feature type="domain" description="PDZ" evidence="10">
    <location>
        <begin position="816"/>
        <end position="894"/>
    </location>
</feature>
<dbReference type="CDD" id="cd06676">
    <property type="entry name" value="PDZ13_MUPP1-like"/>
    <property type="match status" value="1"/>
</dbReference>
<feature type="domain" description="PDZ" evidence="10">
    <location>
        <begin position="1837"/>
        <end position="1920"/>
    </location>
</feature>
<feature type="region of interest" description="Disordered" evidence="9">
    <location>
        <begin position="1236"/>
        <end position="1316"/>
    </location>
</feature>
<proteinExistence type="predicted"/>
<dbReference type="SUPFAM" id="SSF101288">
    <property type="entry name" value="L27 domain"/>
    <property type="match status" value="1"/>
</dbReference>
<dbReference type="CDD" id="cd06673">
    <property type="entry name" value="PDZ10_MUPP1-PDZ8_PATJ-like"/>
    <property type="match status" value="1"/>
</dbReference>
<evidence type="ECO:0000259" key="11">
    <source>
        <dbReference type="PROSITE" id="PS51022"/>
    </source>
</evidence>
<feature type="region of interest" description="Disordered" evidence="9">
    <location>
        <begin position="1093"/>
        <end position="1112"/>
    </location>
</feature>
<dbReference type="Gene3D" id="1.10.287.650">
    <property type="entry name" value="L27 domain"/>
    <property type="match status" value="1"/>
</dbReference>
<dbReference type="STRING" id="7574.A0A1S3KGP4"/>
<feature type="region of interest" description="Disordered" evidence="9">
    <location>
        <begin position="1800"/>
        <end position="1826"/>
    </location>
</feature>
<evidence type="ECO:0000259" key="10">
    <source>
        <dbReference type="PROSITE" id="PS50106"/>
    </source>
</evidence>
<dbReference type="InterPro" id="IPR051342">
    <property type="entry name" value="PDZ_scaffold"/>
</dbReference>
<gene>
    <name evidence="13" type="primary">LOC106181849</name>
</gene>
<feature type="region of interest" description="Disordered" evidence="9">
    <location>
        <begin position="1173"/>
        <end position="1199"/>
    </location>
</feature>
<feature type="compositionally biased region" description="Pro residues" evidence="9">
    <location>
        <begin position="571"/>
        <end position="584"/>
    </location>
</feature>
<dbReference type="InterPro" id="IPR004172">
    <property type="entry name" value="L27_dom"/>
</dbReference>
<dbReference type="InterPro" id="IPR036892">
    <property type="entry name" value="L27_dom_sf"/>
</dbReference>
<feature type="region of interest" description="Disordered" evidence="9">
    <location>
        <begin position="2165"/>
        <end position="2219"/>
    </location>
</feature>
<sequence length="2427" mass="263654">MALQADTQHALELLLQIQEQIKDTGDPSLEDEIASIICMLDSPVFSRLLSIQTSLQELKQVHDTQGLSEEDFNFSPSGDLVIRPEVAEKYENQATLPLNRNARQEGTPPQEHPARPLTEEDFREAIETAAQGRQVIYVQLTKEEGKSLGFSVVGLKSENRGELGIFVKEIQPGGIAAQDGQLQESDQILAIDKQPLANNISHQNAISILQKATGLVELVLARGPIPRSDHSGPPSADKTPTTLGPDSDMVISTEWTQIEVIDLLNDGSGLGFGIIGGKSTGVVVKTILPGGVADKNGRLHSGDHILQIGDVNVRGMGSEQVAAVLRQSGSHVRLVVARGVTEPPTAQNPLAPIVPTHELDEHLQHLYATLLEVESHDQLIDYGLMHGHIDPLTGQLTSEYIEQAQVHEGYEYFIEPPREPEVEEDPEVEYFEVELSKGSQGLGITIAGYVGDKSAELSGIFVKSVAEGSAADVEGRIRVNDQIIQVDGQSLEGYSNHQAVEVLRHTGQVVRLKLARYHKGAKYEQLQQYAVQLAVLVYTGVEEQAHTAAKAAAAAALAAGEAQHVSSSPTPSSPPSRSPPPPPHDQYEEENETYRAVKQDVSEEVTKDVDINDLSMYLDEDYSIPLSKEVEEALKATWQPMVGDEYEVVVAQLSKFREGGGLGISLEGTVDVENGHEVRPHHFIRSILPDGPVGANGKLESGDELLEVNGRKLLGLSHVDVVKILKELPQHVRIICARRKHSQTDFSYAQKRDEFFQTPLPPAPFSVGPVRGPDRLVKAKSEQTLNVTEVPQLNKNKSRSLEPLTGLAMWSSEPVVIELVKGDRGLGFSILDYQDPLNPSETVIVIRSLVPGGVAQVDGRLVPGDRLMFVNEINLENATLDQAVQALKGAPKGVVQIGVAKPLPVPDTSLSSQPEMVMSMPTYTEAEIGASYESAVFSSQHVEPHANALYMHESPPPPQEHRLEVEFVATPPVNHDALIDTVPPRDDPSAPLEEHQLTEEIFRELEARHEKEGSDSSSGSYKKEQPQNLDNHVQEEWEDQQVEEEEIIKTEILRDRKVAEEERRDSVSSTSSGDIPKMQEFMAAAAMADVSQDDVDAGMEEEEELKEEVQEEIIQPQKKAVKNQIDAEGFFLTEVPGEEKREPLLEKSKPDEPVVGQDEQIKVKVSERGPTFYAGLQTASTPPSIERTTPQSKPHVVGETRSPSFYAVVQKEVEEVRRQTPVVETKTQLSFKDTKAYTTVSGDFSRPKKTPPPVPPKPKWLYSPRTSQTSLEQDMGSPVHPVSPPQMTEQTSQITSDLSKTSSSPSSSVGSTPHMSPVLSGWRAQHSLAHIPPLPSALERKAKINKGNEQLGLNVDAIDKGVNGCIVKSISRSGAVAREGSIQVGDYIVMVNNENMRNITNAQARAILRRAALVGTEISIVYIPGQDAAVHRDCYMIAEREQNTQEDMPIVTSPRIFPKFYRSQFSTSSSESSPTKDPKPVIRTRDADLMVTPPLSPLRKDEAQKMNQAWGPPRTVYLERQPGQSLGISIVGGKVDLFHVSPEHTITGIFIKHVLEGSPAGKSGQLKTGDRILEVDGVELKDATHDQAVAAIRNANSPVKFVIQSIMDKAPPSDRESSSQNSTVIPDRSPLPHAVRKLHLQQEPHMSPLDESVLTIETPGESTTDQPHDSSDSESDDEFGYTYKKLQRKYGDLNGVLHLLEIERGSNGLGLSLAGNKDRSTMSVFVVGIDKDGLAFQDGRIRIGDELLEVNGQVLYGRSHLNASAIIKGITHPIIKLVLLRREDFLEHVAVKPLDNAVSTEDVSINSTSPSSPSSNREDTISSRTEQDFSTFPDVTTVTIDKGPARLGLAIMEGSVEGQPGIYIKSITPGSPAEHEGHLAVGDQILAVDDQSLVAVSYDKAIEFLRSAQGTVKLTVSKPGDSSSDTASNIPVDEDSQAGLDVRQINVEPASPLEREQSQDTTTSDTGPEMVDPQTCPIKIGQETWLEIEKGKSGLGLSIVGGSDTMIGAIIIHEVYEDGAAARDGRLTAGDQILEVCGQDLRDATHDNAIQVLRQTPPVVTMLVYRDDAQLREEDLYDIFTIDLLKKPGRGLGISIVGKRNDVGVYISDIVKGGVAEADGRLMQGDQILSVNDDNMRNATQDHAATVLKTIMGKVTLTIGRLKTGSRAGSTIGSRASSRRSSSVMDKSLKKSNSSASSKGKSRHSRTPSQSSQTLSNMRTVELERDEQGSLGISIAGGIGSPIGDTPVLIANLQPNGPAQKTGKLKVGDHIMSINGQPTEGLTHHEAVQLLKQFQGTISLVVTQGEDVVLEVNGHSKVYELPSNQPEPEEDMPQEISGQQQVKTISLERGPDGLGFSIVGGHGSPHGDLPIYVKTVFAKGAAAEDGRLKRGDQIQAVNGESLEGVTHEEAVAILKRAKGKIELTVLT</sequence>
<evidence type="ECO:0000256" key="2">
    <source>
        <dbReference type="ARBA" id="ARBA00004435"/>
    </source>
</evidence>
<dbReference type="CDD" id="cd06668">
    <property type="entry name" value="PDZ4_MUPP1-like"/>
    <property type="match status" value="1"/>
</dbReference>
<evidence type="ECO:0000256" key="9">
    <source>
        <dbReference type="SAM" id="MobiDB-lite"/>
    </source>
</evidence>
<dbReference type="CDD" id="cd06791">
    <property type="entry name" value="PDZ3_MUPP1-like"/>
    <property type="match status" value="1"/>
</dbReference>
<dbReference type="CDD" id="cd06669">
    <property type="entry name" value="PDZ5_MUPP1-like"/>
    <property type="match status" value="1"/>
</dbReference>
<feature type="region of interest" description="Disordered" evidence="9">
    <location>
        <begin position="1915"/>
        <end position="1975"/>
    </location>
</feature>
<dbReference type="FunFam" id="2.30.42.10:FF:000070">
    <property type="entry name" value="Multiple PDZ domain protein"/>
    <property type="match status" value="1"/>
</dbReference>
<dbReference type="SUPFAM" id="SSF50156">
    <property type="entry name" value="PDZ domain-like"/>
    <property type="match status" value="13"/>
</dbReference>
<protein>
    <submittedName>
        <fullName evidence="13">Multiple PDZ domain protein isoform X1</fullName>
    </submittedName>
</protein>
<evidence type="ECO:0000256" key="4">
    <source>
        <dbReference type="ARBA" id="ARBA00022475"/>
    </source>
</evidence>
<feature type="region of interest" description="Disordered" evidence="9">
    <location>
        <begin position="224"/>
        <end position="246"/>
    </location>
</feature>
<evidence type="ECO:0000256" key="6">
    <source>
        <dbReference type="ARBA" id="ARBA00022737"/>
    </source>
</evidence>
<feature type="domain" description="L27" evidence="11">
    <location>
        <begin position="3"/>
        <end position="63"/>
    </location>
</feature>
<dbReference type="PANTHER" id="PTHR19964">
    <property type="entry name" value="MULTIPLE PDZ DOMAIN PROTEIN"/>
    <property type="match status" value="1"/>
</dbReference>
<feature type="domain" description="PDZ" evidence="10">
    <location>
        <begin position="1699"/>
        <end position="1768"/>
    </location>
</feature>
<dbReference type="OrthoDB" id="6022711at2759"/>
<dbReference type="GO" id="GO:0016324">
    <property type="term" value="C:apical plasma membrane"/>
    <property type="evidence" value="ECO:0007669"/>
    <property type="project" value="UniProtKB-SubCell"/>
</dbReference>
<feature type="domain" description="PDZ" evidence="10">
    <location>
        <begin position="650"/>
        <end position="740"/>
    </location>
</feature>
<dbReference type="CDD" id="cd06671">
    <property type="entry name" value="PDZ7_MUPP1-PD6_PATJ-like"/>
    <property type="match status" value="1"/>
</dbReference>
<feature type="domain" description="PDZ" evidence="10">
    <location>
        <begin position="1515"/>
        <end position="1607"/>
    </location>
</feature>
<feature type="compositionally biased region" description="Basic and acidic residues" evidence="9">
    <location>
        <begin position="1474"/>
        <end position="1485"/>
    </location>
</feature>
<feature type="domain" description="PDZ" evidence="10">
    <location>
        <begin position="2220"/>
        <end position="2306"/>
    </location>
</feature>
<feature type="domain" description="PDZ" evidence="10">
    <location>
        <begin position="1341"/>
        <end position="1411"/>
    </location>
</feature>
<keyword evidence="12" id="KW-1185">Reference proteome</keyword>
<feature type="compositionally biased region" description="Basic and acidic residues" evidence="9">
    <location>
        <begin position="1057"/>
        <end position="1066"/>
    </location>
</feature>
<comment type="subcellular location">
    <subcellularLocation>
        <location evidence="1">Apical cell membrane</location>
    </subcellularLocation>
    <subcellularLocation>
        <location evidence="2">Cell junction</location>
        <location evidence="2">Tight junction</location>
    </subcellularLocation>
</comment>
<feature type="region of interest" description="Disordered" evidence="9">
    <location>
        <begin position="1007"/>
        <end position="1044"/>
    </location>
</feature>
<evidence type="ECO:0000313" key="13">
    <source>
        <dbReference type="RefSeq" id="XP_013421808.1"/>
    </source>
</evidence>
<keyword evidence="7" id="KW-0965">Cell junction</keyword>
<feature type="region of interest" description="Disordered" evidence="9">
    <location>
        <begin position="1057"/>
        <end position="1076"/>
    </location>
</feature>
<dbReference type="GeneID" id="106181849"/>
<feature type="compositionally biased region" description="Acidic residues" evidence="9">
    <location>
        <begin position="1093"/>
        <end position="1111"/>
    </location>
</feature>
<dbReference type="SMART" id="SM00228">
    <property type="entry name" value="PDZ"/>
    <property type="match status" value="13"/>
</dbReference>
<accession>A0A1S3KGP4</accession>
<dbReference type="CDD" id="cd06689">
    <property type="entry name" value="PDZ1_MUPP1-like"/>
    <property type="match status" value="1"/>
</dbReference>
<keyword evidence="3" id="KW-0796">Tight junction</keyword>
<dbReference type="PROSITE" id="PS50106">
    <property type="entry name" value="PDZ"/>
    <property type="match status" value="13"/>
</dbReference>
<feature type="compositionally biased region" description="Polar residues" evidence="9">
    <location>
        <begin position="1177"/>
        <end position="1192"/>
    </location>
</feature>
<dbReference type="RefSeq" id="XP_013421808.1">
    <property type="nucleotide sequence ID" value="XM_013566354.1"/>
</dbReference>
<dbReference type="KEGG" id="lak:106181849"/>
<dbReference type="PROSITE" id="PS51022">
    <property type="entry name" value="L27"/>
    <property type="match status" value="1"/>
</dbReference>
<feature type="region of interest" description="Disordered" evidence="9">
    <location>
        <begin position="1132"/>
        <end position="1158"/>
    </location>
</feature>
<feature type="compositionally biased region" description="Basic and acidic residues" evidence="9">
    <location>
        <begin position="1816"/>
        <end position="1826"/>
    </location>
</feature>
<feature type="domain" description="PDZ" evidence="10">
    <location>
        <begin position="2081"/>
        <end position="2163"/>
    </location>
</feature>
<dbReference type="CDD" id="cd10817">
    <property type="entry name" value="PDZ9_MUPP1-like"/>
    <property type="match status" value="1"/>
</dbReference>
<feature type="domain" description="PDZ" evidence="10">
    <location>
        <begin position="137"/>
        <end position="224"/>
    </location>
</feature>
<evidence type="ECO:0000256" key="8">
    <source>
        <dbReference type="ARBA" id="ARBA00023136"/>
    </source>
</evidence>
<dbReference type="InterPro" id="IPR015132">
    <property type="entry name" value="L27_2"/>
</dbReference>
<dbReference type="Gene3D" id="2.30.42.10">
    <property type="match status" value="13"/>
</dbReference>
<reference evidence="13" key="1">
    <citation type="submission" date="2025-08" db="UniProtKB">
        <authorList>
            <consortium name="RefSeq"/>
        </authorList>
    </citation>
    <scope>IDENTIFICATION</scope>
    <source>
        <tissue evidence="13">Gonads</tissue>
    </source>
</reference>
<evidence type="ECO:0000313" key="12">
    <source>
        <dbReference type="Proteomes" id="UP000085678"/>
    </source>
</evidence>
<dbReference type="Pfam" id="PF00595">
    <property type="entry name" value="PDZ"/>
    <property type="match status" value="13"/>
</dbReference>
<dbReference type="CDD" id="cd06670">
    <property type="entry name" value="PDZ6_MUPP1-like"/>
    <property type="match status" value="1"/>
</dbReference>
<dbReference type="InterPro" id="IPR001478">
    <property type="entry name" value="PDZ"/>
</dbReference>
<feature type="domain" description="PDZ" evidence="10">
    <location>
        <begin position="260"/>
        <end position="340"/>
    </location>
</feature>
<dbReference type="InParanoid" id="A0A1S3KGP4"/>
<dbReference type="CDD" id="cd06667">
    <property type="entry name" value="PDZ2_MUPP1-like"/>
    <property type="match status" value="1"/>
</dbReference>
<feature type="compositionally biased region" description="Polar residues" evidence="9">
    <location>
        <begin position="1015"/>
        <end position="1031"/>
    </location>
</feature>
<feature type="compositionally biased region" description="Polar residues" evidence="9">
    <location>
        <begin position="2207"/>
        <end position="2219"/>
    </location>
</feature>
<dbReference type="CDD" id="cd06675">
    <property type="entry name" value="PDZ12_MUPP1-like"/>
    <property type="match status" value="1"/>
</dbReference>
<feature type="compositionally biased region" description="Low complexity" evidence="9">
    <location>
        <begin position="1464"/>
        <end position="1473"/>
    </location>
</feature>
<feature type="domain" description="PDZ" evidence="10">
    <location>
        <begin position="1985"/>
        <end position="2068"/>
    </location>
</feature>
<keyword evidence="6" id="KW-0677">Repeat</keyword>
<feature type="compositionally biased region" description="Basic and acidic residues" evidence="9">
    <location>
        <begin position="1137"/>
        <end position="1152"/>
    </location>
</feature>
<dbReference type="PANTHER" id="PTHR19964:SF92">
    <property type="entry name" value="PATJ HOMOLOG"/>
    <property type="match status" value="1"/>
</dbReference>
<keyword evidence="5" id="KW-0597">Phosphoprotein</keyword>
<feature type="domain" description="PDZ" evidence="10">
    <location>
        <begin position="2344"/>
        <end position="2427"/>
    </location>
</feature>